<reference evidence="11" key="1">
    <citation type="submission" date="2022-12" db="EMBL/GenBank/DDBJ databases">
        <title>Paracoccus onchidii sp. nov., isolated from a marine invertebrate from the South China Sea.</title>
        <authorList>
            <person name="Xu S."/>
            <person name="Liu Z."/>
            <person name="Xu Y."/>
        </authorList>
    </citation>
    <scope>NUCLEOTIDE SEQUENCE</scope>
    <source>
        <strain evidence="11">Z330</strain>
    </source>
</reference>
<evidence type="ECO:0000256" key="1">
    <source>
        <dbReference type="ARBA" id="ARBA00002254"/>
    </source>
</evidence>
<evidence type="ECO:0000256" key="4">
    <source>
        <dbReference type="ARBA" id="ARBA00022475"/>
    </source>
</evidence>
<comment type="similarity">
    <text evidence="3 10">Belongs to the FliL family.</text>
</comment>
<keyword evidence="8 10" id="KW-1133">Transmembrane helix</keyword>
<comment type="function">
    <text evidence="1 10">Controls the rotational direction of flagella during chemotaxis.</text>
</comment>
<evidence type="ECO:0000256" key="2">
    <source>
        <dbReference type="ARBA" id="ARBA00004162"/>
    </source>
</evidence>
<name>A0ABT4ZHD9_9RHOB</name>
<evidence type="ECO:0000256" key="10">
    <source>
        <dbReference type="RuleBase" id="RU364125"/>
    </source>
</evidence>
<comment type="subcellular location">
    <subcellularLocation>
        <location evidence="10">Cell inner membrane</location>
    </subcellularLocation>
    <subcellularLocation>
        <location evidence="2">Cell membrane</location>
        <topology evidence="2">Single-pass membrane protein</topology>
    </subcellularLocation>
</comment>
<dbReference type="EMBL" id="JAQBIE010000020">
    <property type="protein sequence ID" value="MDB6178745.1"/>
    <property type="molecule type" value="Genomic_DNA"/>
</dbReference>
<dbReference type="Proteomes" id="UP001165641">
    <property type="component" value="Unassembled WGS sequence"/>
</dbReference>
<keyword evidence="4" id="KW-1003">Cell membrane</keyword>
<keyword evidence="11" id="KW-0969">Cilium</keyword>
<evidence type="ECO:0000313" key="11">
    <source>
        <dbReference type="EMBL" id="MDB6178745.1"/>
    </source>
</evidence>
<dbReference type="Pfam" id="PF03748">
    <property type="entry name" value="FliL"/>
    <property type="match status" value="1"/>
</dbReference>
<keyword evidence="6 10" id="KW-0812">Transmembrane</keyword>
<evidence type="ECO:0000313" key="12">
    <source>
        <dbReference type="Proteomes" id="UP001165641"/>
    </source>
</evidence>
<dbReference type="InterPro" id="IPR005503">
    <property type="entry name" value="FliL"/>
</dbReference>
<keyword evidence="11" id="KW-0966">Cell projection</keyword>
<sequence length="158" mass="16731">MTQATEAQPGESPGKKRPLVMIGAVVLLAGCGFASTYLGLWSPTAMLGAKGHDPAPEAVVDVIFVNVPRIEQSLPGGRGRNLLLAASIETDAGHAPTIEQLMPRVTDSFNGFIAGVDPAAYDKRGVLEIVRAELTTRARQILGEEAVKGLLITEFLIR</sequence>
<organism evidence="11 12">
    <name type="scientific">Paracoccus onchidii</name>
    <dbReference type="NCBI Taxonomy" id="3017813"/>
    <lineage>
        <taxon>Bacteria</taxon>
        <taxon>Pseudomonadati</taxon>
        <taxon>Pseudomonadota</taxon>
        <taxon>Alphaproteobacteria</taxon>
        <taxon>Rhodobacterales</taxon>
        <taxon>Paracoccaceae</taxon>
        <taxon>Paracoccus</taxon>
    </lineage>
</organism>
<proteinExistence type="inferred from homology"/>
<keyword evidence="12" id="KW-1185">Reference proteome</keyword>
<keyword evidence="11" id="KW-0282">Flagellum</keyword>
<evidence type="ECO:0000256" key="3">
    <source>
        <dbReference type="ARBA" id="ARBA00008281"/>
    </source>
</evidence>
<evidence type="ECO:0000256" key="9">
    <source>
        <dbReference type="ARBA" id="ARBA00023136"/>
    </source>
</evidence>
<evidence type="ECO:0000256" key="5">
    <source>
        <dbReference type="ARBA" id="ARBA00022500"/>
    </source>
</evidence>
<evidence type="ECO:0000256" key="8">
    <source>
        <dbReference type="ARBA" id="ARBA00022989"/>
    </source>
</evidence>
<feature type="transmembrane region" description="Helical" evidence="10">
    <location>
        <begin position="20"/>
        <end position="40"/>
    </location>
</feature>
<evidence type="ECO:0000256" key="7">
    <source>
        <dbReference type="ARBA" id="ARBA00022779"/>
    </source>
</evidence>
<keyword evidence="7 10" id="KW-0283">Flagellar rotation</keyword>
<keyword evidence="5 10" id="KW-0145">Chemotaxis</keyword>
<protein>
    <recommendedName>
        <fullName evidence="10">Flagellar protein FliL</fullName>
    </recommendedName>
</protein>
<gene>
    <name evidence="11" type="ORF">PAF17_14705</name>
</gene>
<keyword evidence="10" id="KW-0997">Cell inner membrane</keyword>
<keyword evidence="9 10" id="KW-0472">Membrane</keyword>
<evidence type="ECO:0000256" key="6">
    <source>
        <dbReference type="ARBA" id="ARBA00022692"/>
    </source>
</evidence>
<comment type="caution">
    <text evidence="11">The sequence shown here is derived from an EMBL/GenBank/DDBJ whole genome shotgun (WGS) entry which is preliminary data.</text>
</comment>
<accession>A0ABT4ZHD9</accession>
<dbReference type="RefSeq" id="WP_271889861.1">
    <property type="nucleotide sequence ID" value="NZ_JAQBIE010000020.1"/>
</dbReference>